<reference evidence="2" key="1">
    <citation type="submission" date="2021-08" db="EMBL/GenBank/DDBJ databases">
        <authorList>
            <person name="Nwanade C."/>
            <person name="Wang M."/>
            <person name="Masoudi A."/>
            <person name="Yu Z."/>
            <person name="Liu J."/>
        </authorList>
    </citation>
    <scope>NUCLEOTIDE SEQUENCE</scope>
    <source>
        <strain evidence="2">S122</strain>
    </source>
</reference>
<accession>A0A9Q9HHV4</accession>
<dbReference type="InterPro" id="IPR022062">
    <property type="entry name" value="DUF3618"/>
</dbReference>
<dbReference type="EMBL" id="CP081070">
    <property type="protein sequence ID" value="UWQ53329.1"/>
    <property type="molecule type" value="Genomic_DNA"/>
</dbReference>
<feature type="compositionally biased region" description="Basic and acidic residues" evidence="1">
    <location>
        <begin position="114"/>
        <end position="125"/>
    </location>
</feature>
<feature type="compositionally biased region" description="Basic and acidic residues" evidence="1">
    <location>
        <begin position="236"/>
        <end position="251"/>
    </location>
</feature>
<protein>
    <submittedName>
        <fullName evidence="2">DUF3618 domain-containing protein</fullName>
    </submittedName>
</protein>
<dbReference type="Pfam" id="PF12277">
    <property type="entry name" value="DUF3618"/>
    <property type="match status" value="1"/>
</dbReference>
<dbReference type="KEGG" id="lcae:K3721_15235"/>
<organism evidence="2 3">
    <name type="scientific">Leisingera caerulea</name>
    <name type="common">Phaeobacter caeruleus</name>
    <dbReference type="NCBI Taxonomy" id="506591"/>
    <lineage>
        <taxon>Bacteria</taxon>
        <taxon>Pseudomonadati</taxon>
        <taxon>Pseudomonadota</taxon>
        <taxon>Alphaproteobacteria</taxon>
        <taxon>Rhodobacterales</taxon>
        <taxon>Roseobacteraceae</taxon>
        <taxon>Leisingera</taxon>
    </lineage>
</organism>
<feature type="compositionally biased region" description="Low complexity" evidence="1">
    <location>
        <begin position="84"/>
        <end position="102"/>
    </location>
</feature>
<evidence type="ECO:0000256" key="1">
    <source>
        <dbReference type="SAM" id="MobiDB-lite"/>
    </source>
</evidence>
<feature type="compositionally biased region" description="Basic and acidic residues" evidence="1">
    <location>
        <begin position="358"/>
        <end position="369"/>
    </location>
</feature>
<name>A0A9Q9HHV4_LEICA</name>
<feature type="compositionally biased region" description="Low complexity" evidence="1">
    <location>
        <begin position="165"/>
        <end position="235"/>
    </location>
</feature>
<feature type="compositionally biased region" description="Basic and acidic residues" evidence="1">
    <location>
        <begin position="400"/>
        <end position="413"/>
    </location>
</feature>
<evidence type="ECO:0000313" key="2">
    <source>
        <dbReference type="EMBL" id="UWQ53329.1"/>
    </source>
</evidence>
<gene>
    <name evidence="2" type="ORF">K3721_15235</name>
</gene>
<dbReference type="AlphaFoldDB" id="A0A9Q9HHV4"/>
<evidence type="ECO:0000313" key="3">
    <source>
        <dbReference type="Proteomes" id="UP001058713"/>
    </source>
</evidence>
<sequence>MTNDNRSVHEIEREIERDRAQLTSNLENLQNKFSVDGVVQQLGDQLREHGGEIGNAITRTVKENPAAVVLTGVGVAWMIFGQGRSGASRSSAEQRGADYAGRARGREGYGSSEAYRDSGWEDRRSGSSYGGHDTSGMLVTRPDPRMKGGSEGVPSWARDDDEDSGGSSLADRASGAAASAQAKASAAGQAVHDKASAAGSAAKDAGAAAKGKAAAAGQAVRDGASSAASSVSDAADAARARAARLRDRLSEGTENLSEEARARVIAAREAAVDARRKAAGALASGSRQSADFFNRQPLVAGALALALGAAIGGALPRTRTEDDALGAQSDKMMERAEAIFREEQEKAVAVMQAARKEAETIASEKRDAMDSAAPQGKTAAQAAVDEAKSAGKRIAGAAADKAKEKDLGKPSSS</sequence>
<feature type="region of interest" description="Disordered" evidence="1">
    <location>
        <begin position="84"/>
        <end position="260"/>
    </location>
</feature>
<proteinExistence type="predicted"/>
<feature type="compositionally biased region" description="Low complexity" evidence="1">
    <location>
        <begin position="372"/>
        <end position="383"/>
    </location>
</feature>
<dbReference type="RefSeq" id="WP_259970984.1">
    <property type="nucleotide sequence ID" value="NZ_CP081070.1"/>
</dbReference>
<dbReference type="Proteomes" id="UP001058713">
    <property type="component" value="Chromosome"/>
</dbReference>
<feature type="region of interest" description="Disordered" evidence="1">
    <location>
        <begin position="358"/>
        <end position="413"/>
    </location>
</feature>